<proteinExistence type="predicted"/>
<feature type="signal peptide" evidence="1">
    <location>
        <begin position="1"/>
        <end position="19"/>
    </location>
</feature>
<name>A0ABV9FID6_9BACL</name>
<comment type="caution">
    <text evidence="3">The sequence shown here is derived from an EMBL/GenBank/DDBJ whole genome shotgun (WGS) entry which is preliminary data.</text>
</comment>
<dbReference type="PROSITE" id="PS51272">
    <property type="entry name" value="SLH"/>
    <property type="match status" value="1"/>
</dbReference>
<keyword evidence="1" id="KW-0732">Signal</keyword>
<sequence>MKKALLVGMAVLTLISAQASIGPQSAKAALSDDIKNTTETGNDAVKGAIDKVVQKFKDITGHWAESSIIQAIKRGYVDGFPDGNFLPNNNVTRAEFVKMTVSALELKVGSASGSWYTPYVTAAETAGIYKSGDFNDADWTKPMTREEMSKVAVRALGITGVEDKQWMYMATKNGIISGTAPGVISPEGTTTRAQAITVIERVLSVKDGKTLEADKYAVAAAELYWHKTNIFSVAEEIFNGPKNTNNNFGIRSWKESNLTVSAPNGSVQGRVNSLIAIDWNDPKDPNRKLLPAKDKLFWPYGGEEVPFTDNLEVYILVLDSELTVNKNPQGYRTNRLALSVYGYDGPSSKDKLTEAMPIRSKDSNKEVYGLVIPKSGFSHDGSLRVGVETITAGAPVYQSRLAQSKL</sequence>
<keyword evidence="4" id="KW-1185">Reference proteome</keyword>
<accession>A0ABV9FID6</accession>
<organism evidence="3 4">
    <name type="scientific">Cohnella hongkongensis</name>
    <dbReference type="NCBI Taxonomy" id="178337"/>
    <lineage>
        <taxon>Bacteria</taxon>
        <taxon>Bacillati</taxon>
        <taxon>Bacillota</taxon>
        <taxon>Bacilli</taxon>
        <taxon>Bacillales</taxon>
        <taxon>Paenibacillaceae</taxon>
        <taxon>Cohnella</taxon>
    </lineage>
</organism>
<evidence type="ECO:0000256" key="1">
    <source>
        <dbReference type="SAM" id="SignalP"/>
    </source>
</evidence>
<dbReference type="PANTHER" id="PTHR43308:SF5">
    <property type="entry name" value="S-LAYER PROTEIN _ PEPTIDOGLYCAN ENDO-BETA-N-ACETYLGLUCOSAMINIDASE"/>
    <property type="match status" value="1"/>
</dbReference>
<dbReference type="Proteomes" id="UP001596028">
    <property type="component" value="Unassembled WGS sequence"/>
</dbReference>
<evidence type="ECO:0000313" key="3">
    <source>
        <dbReference type="EMBL" id="MFC4600818.1"/>
    </source>
</evidence>
<dbReference type="RefSeq" id="WP_378100247.1">
    <property type="nucleotide sequence ID" value="NZ_JBHSEP010000019.1"/>
</dbReference>
<protein>
    <submittedName>
        <fullName evidence="3">S-layer homology domain-containing protein</fullName>
    </submittedName>
</protein>
<dbReference type="Pfam" id="PF00395">
    <property type="entry name" value="SLH"/>
    <property type="match status" value="2"/>
</dbReference>
<dbReference type="EMBL" id="JBHSEP010000019">
    <property type="protein sequence ID" value="MFC4600818.1"/>
    <property type="molecule type" value="Genomic_DNA"/>
</dbReference>
<evidence type="ECO:0000259" key="2">
    <source>
        <dbReference type="PROSITE" id="PS51272"/>
    </source>
</evidence>
<evidence type="ECO:0000313" key="4">
    <source>
        <dbReference type="Proteomes" id="UP001596028"/>
    </source>
</evidence>
<reference evidence="4" key="1">
    <citation type="journal article" date="2019" name="Int. J. Syst. Evol. Microbiol.">
        <title>The Global Catalogue of Microorganisms (GCM) 10K type strain sequencing project: providing services to taxonomists for standard genome sequencing and annotation.</title>
        <authorList>
            <consortium name="The Broad Institute Genomics Platform"/>
            <consortium name="The Broad Institute Genome Sequencing Center for Infectious Disease"/>
            <person name="Wu L."/>
            <person name="Ma J."/>
        </authorList>
    </citation>
    <scope>NUCLEOTIDE SEQUENCE [LARGE SCALE GENOMIC DNA]</scope>
    <source>
        <strain evidence="4">CCUG 49571</strain>
    </source>
</reference>
<dbReference type="PANTHER" id="PTHR43308">
    <property type="entry name" value="OUTER MEMBRANE PROTEIN ALPHA-RELATED"/>
    <property type="match status" value="1"/>
</dbReference>
<feature type="domain" description="SLH" evidence="2">
    <location>
        <begin position="51"/>
        <end position="114"/>
    </location>
</feature>
<dbReference type="InterPro" id="IPR051465">
    <property type="entry name" value="Cell_Envelope_Struct_Comp"/>
</dbReference>
<feature type="chain" id="PRO_5045298422" evidence="1">
    <location>
        <begin position="20"/>
        <end position="406"/>
    </location>
</feature>
<gene>
    <name evidence="3" type="ORF">ACFO3S_21415</name>
</gene>
<dbReference type="InterPro" id="IPR001119">
    <property type="entry name" value="SLH_dom"/>
</dbReference>